<dbReference type="GO" id="GO:0005886">
    <property type="term" value="C:plasma membrane"/>
    <property type="evidence" value="ECO:0007669"/>
    <property type="project" value="UniProtKB-SubCell"/>
</dbReference>
<dbReference type="PRINTS" id="PR00344">
    <property type="entry name" value="BCTRLSENSOR"/>
</dbReference>
<dbReference type="SUPFAM" id="SSF55874">
    <property type="entry name" value="ATPase domain of HSP90 chaperone/DNA topoisomerase II/histidine kinase"/>
    <property type="match status" value="1"/>
</dbReference>
<evidence type="ECO:0000256" key="9">
    <source>
        <dbReference type="ARBA" id="ARBA00023012"/>
    </source>
</evidence>
<comment type="catalytic activity">
    <reaction evidence="1">
        <text>ATP + protein L-histidine = ADP + protein N-phospho-L-histidine.</text>
        <dbReference type="EC" id="2.7.13.3"/>
    </reaction>
</comment>
<feature type="domain" description="HAMP" evidence="13">
    <location>
        <begin position="93"/>
        <end position="146"/>
    </location>
</feature>
<dbReference type="InterPro" id="IPR003594">
    <property type="entry name" value="HATPase_dom"/>
</dbReference>
<dbReference type="SUPFAM" id="SSF47384">
    <property type="entry name" value="Homodimeric domain of signal transducing histidine kinase"/>
    <property type="match status" value="1"/>
</dbReference>
<keyword evidence="9" id="KW-0902">Two-component regulatory system</keyword>
<keyword evidence="7 14" id="KW-0418">Kinase</keyword>
<evidence type="ECO:0000313" key="15">
    <source>
        <dbReference type="Proteomes" id="UP000270021"/>
    </source>
</evidence>
<dbReference type="PROSITE" id="PS50885">
    <property type="entry name" value="HAMP"/>
    <property type="match status" value="1"/>
</dbReference>
<evidence type="ECO:0000256" key="5">
    <source>
        <dbReference type="ARBA" id="ARBA00022679"/>
    </source>
</evidence>
<dbReference type="InterPro" id="IPR050428">
    <property type="entry name" value="TCS_sensor_his_kinase"/>
</dbReference>
<dbReference type="PANTHER" id="PTHR45436">
    <property type="entry name" value="SENSOR HISTIDINE KINASE YKOH"/>
    <property type="match status" value="1"/>
</dbReference>
<evidence type="ECO:0000256" key="3">
    <source>
        <dbReference type="ARBA" id="ARBA00012438"/>
    </source>
</evidence>
<reference evidence="14 15" key="1">
    <citation type="submission" date="2018-12" db="EMBL/GenBank/DDBJ databases">
        <title>Complete genome sequence of Flaviflexus salsibiostraticola KCTC 33148.</title>
        <authorList>
            <person name="Bae J.-W."/>
        </authorList>
    </citation>
    <scope>NUCLEOTIDE SEQUENCE [LARGE SCALE GENOMIC DNA]</scope>
    <source>
        <strain evidence="14 15">KCTC 33148</strain>
    </source>
</reference>
<sequence>MAEPRNRPLAWGTRTFLAFTAVVVASMLSVAIVALIVGPPLFHEHLLELSPVVGSEEMRHAEQAFVDSGVRSLAAGLVVALGIAILLSWWESRRLRRPLEELTSAANRLESGDAGVRVSVDSGSHEFNAVGRAFNDMATRLDSTEENRRQLLSDVAHELRTPLSTLMAELEAISDGLVPWDRAGHELLTQQAARIQRIANDLNDVSRAEEGRFELDLHPVEISALVDHAIAVFRPQFSAKGVELTASAGWGTVVADEQRVGQVIGNLLDNALRHTPSAGHVRLSAEIVDGRASISVTDSGEGLTPEQMSRVFDRFYRTDTTRAMDAGGSGIGLTISRSIARAHGGSLAVESPGLGGGAAFMLTLPNASIHARRS</sequence>
<dbReference type="PANTHER" id="PTHR45436:SF5">
    <property type="entry name" value="SENSOR HISTIDINE KINASE TRCS"/>
    <property type="match status" value="1"/>
</dbReference>
<dbReference type="OrthoDB" id="9786919at2"/>
<dbReference type="Pfam" id="PF00512">
    <property type="entry name" value="HisKA"/>
    <property type="match status" value="1"/>
</dbReference>
<keyword evidence="6 11" id="KW-0812">Transmembrane</keyword>
<evidence type="ECO:0000256" key="1">
    <source>
        <dbReference type="ARBA" id="ARBA00000085"/>
    </source>
</evidence>
<dbReference type="SMART" id="SM00388">
    <property type="entry name" value="HisKA"/>
    <property type="match status" value="1"/>
</dbReference>
<dbReference type="SMART" id="SM00304">
    <property type="entry name" value="HAMP"/>
    <property type="match status" value="1"/>
</dbReference>
<evidence type="ECO:0000256" key="4">
    <source>
        <dbReference type="ARBA" id="ARBA00022553"/>
    </source>
</evidence>
<evidence type="ECO:0000313" key="14">
    <source>
        <dbReference type="EMBL" id="AZN30410.1"/>
    </source>
</evidence>
<feature type="transmembrane region" description="Helical" evidence="11">
    <location>
        <begin position="72"/>
        <end position="90"/>
    </location>
</feature>
<evidence type="ECO:0000259" key="12">
    <source>
        <dbReference type="PROSITE" id="PS50109"/>
    </source>
</evidence>
<evidence type="ECO:0000256" key="6">
    <source>
        <dbReference type="ARBA" id="ARBA00022692"/>
    </source>
</evidence>
<protein>
    <recommendedName>
        <fullName evidence="3">histidine kinase</fullName>
        <ecNumber evidence="3">2.7.13.3</ecNumber>
    </recommendedName>
</protein>
<dbReference type="SUPFAM" id="SSF158472">
    <property type="entry name" value="HAMP domain-like"/>
    <property type="match status" value="1"/>
</dbReference>
<dbReference type="InterPro" id="IPR005467">
    <property type="entry name" value="His_kinase_dom"/>
</dbReference>
<evidence type="ECO:0000256" key="2">
    <source>
        <dbReference type="ARBA" id="ARBA00004236"/>
    </source>
</evidence>
<dbReference type="InterPro" id="IPR004358">
    <property type="entry name" value="Sig_transdc_His_kin-like_C"/>
</dbReference>
<organism evidence="14 15">
    <name type="scientific">Flaviflexus salsibiostraticola</name>
    <dbReference type="NCBI Taxonomy" id="1282737"/>
    <lineage>
        <taxon>Bacteria</taxon>
        <taxon>Bacillati</taxon>
        <taxon>Actinomycetota</taxon>
        <taxon>Actinomycetes</taxon>
        <taxon>Actinomycetales</taxon>
        <taxon>Actinomycetaceae</taxon>
        <taxon>Flaviflexus</taxon>
    </lineage>
</organism>
<feature type="transmembrane region" description="Helical" evidence="11">
    <location>
        <begin position="16"/>
        <end position="37"/>
    </location>
</feature>
<keyword evidence="5" id="KW-0808">Transferase</keyword>
<dbReference type="AlphaFoldDB" id="A0A3S8ZAD0"/>
<feature type="domain" description="Histidine kinase" evidence="12">
    <location>
        <begin position="154"/>
        <end position="368"/>
    </location>
</feature>
<accession>A0A3S8ZAD0</accession>
<proteinExistence type="predicted"/>
<dbReference type="InterPro" id="IPR003660">
    <property type="entry name" value="HAMP_dom"/>
</dbReference>
<name>A0A3S8ZAD0_9ACTO</name>
<evidence type="ECO:0000256" key="11">
    <source>
        <dbReference type="SAM" id="Phobius"/>
    </source>
</evidence>
<keyword evidence="15" id="KW-1185">Reference proteome</keyword>
<evidence type="ECO:0000256" key="10">
    <source>
        <dbReference type="ARBA" id="ARBA00023136"/>
    </source>
</evidence>
<dbReference type="Gene3D" id="3.30.565.10">
    <property type="entry name" value="Histidine kinase-like ATPase, C-terminal domain"/>
    <property type="match status" value="1"/>
</dbReference>
<evidence type="ECO:0000259" key="13">
    <source>
        <dbReference type="PROSITE" id="PS50885"/>
    </source>
</evidence>
<keyword evidence="10 11" id="KW-0472">Membrane</keyword>
<dbReference type="InterPro" id="IPR036097">
    <property type="entry name" value="HisK_dim/P_sf"/>
</dbReference>
<keyword evidence="4" id="KW-0597">Phosphoprotein</keyword>
<dbReference type="GO" id="GO:0000155">
    <property type="term" value="F:phosphorelay sensor kinase activity"/>
    <property type="evidence" value="ECO:0007669"/>
    <property type="project" value="InterPro"/>
</dbReference>
<dbReference type="KEGG" id="fsl:EJO69_08920"/>
<gene>
    <name evidence="14" type="ORF">EJO69_08920</name>
</gene>
<comment type="subcellular location">
    <subcellularLocation>
        <location evidence="2">Cell membrane</location>
    </subcellularLocation>
</comment>
<evidence type="ECO:0000256" key="7">
    <source>
        <dbReference type="ARBA" id="ARBA00022777"/>
    </source>
</evidence>
<dbReference type="CDD" id="cd06225">
    <property type="entry name" value="HAMP"/>
    <property type="match status" value="1"/>
</dbReference>
<keyword evidence="8 11" id="KW-1133">Transmembrane helix</keyword>
<dbReference type="Gene3D" id="6.10.340.10">
    <property type="match status" value="1"/>
</dbReference>
<dbReference type="EMBL" id="CP034438">
    <property type="protein sequence ID" value="AZN30410.1"/>
    <property type="molecule type" value="Genomic_DNA"/>
</dbReference>
<dbReference type="InterPro" id="IPR003661">
    <property type="entry name" value="HisK_dim/P_dom"/>
</dbReference>
<dbReference type="Pfam" id="PF02518">
    <property type="entry name" value="HATPase_c"/>
    <property type="match status" value="1"/>
</dbReference>
<dbReference type="InterPro" id="IPR036890">
    <property type="entry name" value="HATPase_C_sf"/>
</dbReference>
<dbReference type="EC" id="2.7.13.3" evidence="3"/>
<evidence type="ECO:0000256" key="8">
    <source>
        <dbReference type="ARBA" id="ARBA00022989"/>
    </source>
</evidence>
<dbReference type="Gene3D" id="1.10.287.130">
    <property type="match status" value="1"/>
</dbReference>
<dbReference type="PROSITE" id="PS50109">
    <property type="entry name" value="HIS_KIN"/>
    <property type="match status" value="1"/>
</dbReference>
<dbReference type="Proteomes" id="UP000270021">
    <property type="component" value="Chromosome"/>
</dbReference>
<dbReference type="CDD" id="cd00082">
    <property type="entry name" value="HisKA"/>
    <property type="match status" value="1"/>
</dbReference>
<dbReference type="SMART" id="SM00387">
    <property type="entry name" value="HATPase_c"/>
    <property type="match status" value="1"/>
</dbReference>
<dbReference type="Pfam" id="PF00672">
    <property type="entry name" value="HAMP"/>
    <property type="match status" value="1"/>
</dbReference>
<dbReference type="FunFam" id="3.30.565.10:FF:000006">
    <property type="entry name" value="Sensor histidine kinase WalK"/>
    <property type="match status" value="1"/>
</dbReference>